<protein>
    <recommendedName>
        <fullName evidence="2">poly(ADP-ribose) glycohydrolase</fullName>
        <ecNumber evidence="2">3.2.1.143</ecNumber>
    </recommendedName>
</protein>
<dbReference type="GO" id="GO:1990966">
    <property type="term" value="P:ATP generation from poly-ADP-D-ribose"/>
    <property type="evidence" value="ECO:0007669"/>
    <property type="project" value="TreeGrafter"/>
</dbReference>
<dbReference type="GO" id="GO:0006282">
    <property type="term" value="P:regulation of DNA repair"/>
    <property type="evidence" value="ECO:0007669"/>
    <property type="project" value="InterPro"/>
</dbReference>
<feature type="region of interest" description="Disordered" evidence="4">
    <location>
        <begin position="398"/>
        <end position="426"/>
    </location>
</feature>
<comment type="similarity">
    <text evidence="1">Belongs to the poly(ADP-ribose) glycohydrolase family.</text>
</comment>
<keyword evidence="8" id="KW-1185">Reference proteome</keyword>
<evidence type="ECO:0000259" key="6">
    <source>
        <dbReference type="Pfam" id="PF20811"/>
    </source>
</evidence>
<feature type="region of interest" description="Disordered" evidence="4">
    <location>
        <begin position="365"/>
        <end position="384"/>
    </location>
</feature>
<dbReference type="Pfam" id="PF05028">
    <property type="entry name" value="PARG_cat_C"/>
    <property type="match status" value="2"/>
</dbReference>
<feature type="compositionally biased region" description="Polar residues" evidence="4">
    <location>
        <begin position="398"/>
        <end position="409"/>
    </location>
</feature>
<dbReference type="InterPro" id="IPR048362">
    <property type="entry name" value="PARG_helical"/>
</dbReference>
<evidence type="ECO:0000313" key="8">
    <source>
        <dbReference type="Proteomes" id="UP001153620"/>
    </source>
</evidence>
<dbReference type="Pfam" id="PF20811">
    <property type="entry name" value="PARG_cat_N"/>
    <property type="match status" value="1"/>
</dbReference>
<gene>
    <name evidence="7" type="ORF">CHIRRI_LOCUS7173</name>
</gene>
<accession>A0A9N9RWQ5</accession>
<evidence type="ECO:0000256" key="2">
    <source>
        <dbReference type="ARBA" id="ARBA00012255"/>
    </source>
</evidence>
<dbReference type="EMBL" id="OU895878">
    <property type="protein sequence ID" value="CAG9804283.1"/>
    <property type="molecule type" value="Genomic_DNA"/>
</dbReference>
<sequence length="895" mass="103324">MALVMLPCELPWWSVVVRKISTIENTNEIDKILEVMQKIHDLCNISLDPEEDYTDSTVFDGLRIFIEQDMDETERDKFLSKTLKCICRFAKNLKLYRPPRGMNFSLQQNADSVEFDVKFIACLMANSFFSTYPKRTNKTHPTLKDFNFTHFFKELNTNSQKAKFRSFLWYFEWLEQQPPEELDRKVKLSRKVMSGRHWLTIEDWLECKLPLCPVDIKHDSRLENSPTTVAQVIFSQPAIASSVLIKGANQESTQTITHPELLIILLFVEKLEDNEIFLIESVMQVSRIIDPKGKAMLEKLQPAKLKSSMICMDAESYKSFPISQFEEDNTLRELNKCLLAFRQNTCAPMSSKLLKILSNHSLSSRDQRGRLSPIGESFNTSGRSSLDCATKIYIEQNSPTSSPATFSSRTESRTEDDDEIDKRRNWLNLPENKGRIQNSTELSSEEKRRGRFIVLGSSGECLPVNRQISKDKAASFFANGSDGEDTDEDETFYSARNSLNAEDDEEDEFFDHQRYSIELETPENRFRFAKQLKDALKLENGYTESTEDCSIDEDEFDDSYAVDINIEGSRMNDEKIKIRRGTSTGFILEEDSSLDDYQMLARMDTRKGKMKRNKTGDSSKYSFDTEESEVEEIYDQLSKWLNDPLDSRDRKLDSRDKAVLKFADSLLKRALSESFVDDTTLDDLTTDSEEFGNLSVQQKRKMVKNFRSLSLEVAKYKNQLSSSLKPLHEHDDSPEDFKKFVKQKVTERDILKKQQKEKSNKWSITTTTMEESINCDVTIKLNQRKFHHNSNLRTVATGSWGCGESHMGDAQYKAIIQWLSASVANVPILIYYTCSNENLSKLDTVVRVLQDRKWTVGELLRHTLFYARDILNNPTANHSKNFCLFDKLIGLERSN</sequence>
<dbReference type="GO" id="GO:0009225">
    <property type="term" value="P:nucleotide-sugar metabolic process"/>
    <property type="evidence" value="ECO:0007669"/>
    <property type="project" value="TreeGrafter"/>
</dbReference>
<dbReference type="OrthoDB" id="6154436at2759"/>
<name>A0A9N9RWQ5_9DIPT</name>
<reference evidence="7" key="1">
    <citation type="submission" date="2022-01" db="EMBL/GenBank/DDBJ databases">
        <authorList>
            <person name="King R."/>
        </authorList>
    </citation>
    <scope>NUCLEOTIDE SEQUENCE</scope>
</reference>
<dbReference type="InterPro" id="IPR046372">
    <property type="entry name" value="PARG_cat_C"/>
</dbReference>
<evidence type="ECO:0000256" key="1">
    <source>
        <dbReference type="ARBA" id="ARBA00009545"/>
    </source>
</evidence>
<feature type="domain" description="PARG catalytic Macro" evidence="5">
    <location>
        <begin position="202"/>
        <end position="345"/>
    </location>
</feature>
<evidence type="ECO:0000259" key="5">
    <source>
        <dbReference type="Pfam" id="PF05028"/>
    </source>
</evidence>
<evidence type="ECO:0000256" key="3">
    <source>
        <dbReference type="ARBA" id="ARBA00022801"/>
    </source>
</evidence>
<organism evidence="7 8">
    <name type="scientific">Chironomus riparius</name>
    <dbReference type="NCBI Taxonomy" id="315576"/>
    <lineage>
        <taxon>Eukaryota</taxon>
        <taxon>Metazoa</taxon>
        <taxon>Ecdysozoa</taxon>
        <taxon>Arthropoda</taxon>
        <taxon>Hexapoda</taxon>
        <taxon>Insecta</taxon>
        <taxon>Pterygota</taxon>
        <taxon>Neoptera</taxon>
        <taxon>Endopterygota</taxon>
        <taxon>Diptera</taxon>
        <taxon>Nematocera</taxon>
        <taxon>Chironomoidea</taxon>
        <taxon>Chironomidae</taxon>
        <taxon>Chironominae</taxon>
        <taxon>Chironomus</taxon>
    </lineage>
</organism>
<feature type="domain" description="PARG helical" evidence="6">
    <location>
        <begin position="70"/>
        <end position="181"/>
    </location>
</feature>
<feature type="domain" description="PARG catalytic Macro" evidence="5">
    <location>
        <begin position="742"/>
        <end position="840"/>
    </location>
</feature>
<dbReference type="AlphaFoldDB" id="A0A9N9RWQ5"/>
<keyword evidence="3" id="KW-0378">Hydrolase</keyword>
<dbReference type="PANTHER" id="PTHR12837">
    <property type="entry name" value="POLY ADP-RIBOSE GLYCOHYDROLASE"/>
    <property type="match status" value="1"/>
</dbReference>
<dbReference type="GO" id="GO:0005634">
    <property type="term" value="C:nucleus"/>
    <property type="evidence" value="ECO:0007669"/>
    <property type="project" value="TreeGrafter"/>
</dbReference>
<proteinExistence type="inferred from homology"/>
<dbReference type="GO" id="GO:0005975">
    <property type="term" value="P:carbohydrate metabolic process"/>
    <property type="evidence" value="ECO:0007669"/>
    <property type="project" value="InterPro"/>
</dbReference>
<reference evidence="7" key="2">
    <citation type="submission" date="2022-10" db="EMBL/GenBank/DDBJ databases">
        <authorList>
            <consortium name="ENA_rothamsted_submissions"/>
            <consortium name="culmorum"/>
            <person name="King R."/>
        </authorList>
    </citation>
    <scope>NUCLEOTIDE SEQUENCE</scope>
</reference>
<evidence type="ECO:0000313" key="7">
    <source>
        <dbReference type="EMBL" id="CAG9804283.1"/>
    </source>
</evidence>
<dbReference type="InterPro" id="IPR007724">
    <property type="entry name" value="Poly_GlycHdrlase"/>
</dbReference>
<dbReference type="GO" id="GO:0004649">
    <property type="term" value="F:poly(ADP-ribose) glycohydrolase activity"/>
    <property type="evidence" value="ECO:0007669"/>
    <property type="project" value="UniProtKB-EC"/>
</dbReference>
<dbReference type="PANTHER" id="PTHR12837:SF14">
    <property type="entry name" value="POLY(ADP-RIBOSE) GLYCOHYDROLASE"/>
    <property type="match status" value="1"/>
</dbReference>
<evidence type="ECO:0000256" key="4">
    <source>
        <dbReference type="SAM" id="MobiDB-lite"/>
    </source>
</evidence>
<dbReference type="GO" id="GO:0005737">
    <property type="term" value="C:cytoplasm"/>
    <property type="evidence" value="ECO:0007669"/>
    <property type="project" value="TreeGrafter"/>
</dbReference>
<dbReference type="EC" id="3.2.1.143" evidence="2"/>
<dbReference type="Proteomes" id="UP001153620">
    <property type="component" value="Chromosome 2"/>
</dbReference>